<feature type="transmembrane region" description="Helical" evidence="1">
    <location>
        <begin position="888"/>
        <end position="911"/>
    </location>
</feature>
<evidence type="ECO:0000313" key="2">
    <source>
        <dbReference type="EMBL" id="EIC31251.1"/>
    </source>
</evidence>
<feature type="transmembrane region" description="Helical" evidence="1">
    <location>
        <begin position="993"/>
        <end position="1018"/>
    </location>
</feature>
<feature type="transmembrane region" description="Helical" evidence="1">
    <location>
        <begin position="529"/>
        <end position="550"/>
    </location>
</feature>
<dbReference type="Gene3D" id="1.20.1640.10">
    <property type="entry name" value="Multidrug efflux transporter AcrB transmembrane domain"/>
    <property type="match status" value="2"/>
</dbReference>
<dbReference type="PANTHER" id="PTHR32063:SF4">
    <property type="entry name" value="SLR6043 PROTEIN"/>
    <property type="match status" value="1"/>
</dbReference>
<dbReference type="Proteomes" id="UP000005090">
    <property type="component" value="Chromosome"/>
</dbReference>
<feature type="transmembrane region" description="Helical" evidence="1">
    <location>
        <begin position="12"/>
        <end position="29"/>
    </location>
</feature>
<reference evidence="2 3" key="1">
    <citation type="journal article" date="2013" name="Genome Announc.">
        <title>Genome Sequence of the Obligate Gammaproteobacterial Methanotroph Methylomicrobium album Strain BG8.</title>
        <authorList>
            <person name="Kits K.D."/>
            <person name="Kalyuzhnaya M.G."/>
            <person name="Klotz M.G."/>
            <person name="Jetten M.S."/>
            <person name="Op den Camp H.J."/>
            <person name="Vuilleumier S."/>
            <person name="Bringel F."/>
            <person name="Dispirito A.A."/>
            <person name="Murrell J.C."/>
            <person name="Bruce D."/>
            <person name="Cheng J.F."/>
            <person name="Copeland A."/>
            <person name="Goodwin L."/>
            <person name="Hauser L."/>
            <person name="Lajus A."/>
            <person name="Land M.L."/>
            <person name="Lapidus A."/>
            <person name="Lucas S."/>
            <person name="Medigue C."/>
            <person name="Pitluck S."/>
            <person name="Woyke T."/>
            <person name="Zeytun A."/>
            <person name="Stein L.Y."/>
        </authorList>
    </citation>
    <scope>NUCLEOTIDE SEQUENCE [LARGE SCALE GENOMIC DNA]</scope>
    <source>
        <strain evidence="2 3">BG8</strain>
    </source>
</reference>
<keyword evidence="1" id="KW-1133">Transmembrane helix</keyword>
<feature type="transmembrane region" description="Helical" evidence="1">
    <location>
        <begin position="962"/>
        <end position="981"/>
    </location>
</feature>
<feature type="transmembrane region" description="Helical" evidence="1">
    <location>
        <begin position="362"/>
        <end position="380"/>
    </location>
</feature>
<keyword evidence="1" id="KW-0812">Transmembrane</keyword>
<dbReference type="eggNOG" id="COG3696">
    <property type="taxonomic scope" value="Bacteria"/>
</dbReference>
<evidence type="ECO:0000313" key="3">
    <source>
        <dbReference type="Proteomes" id="UP000005090"/>
    </source>
</evidence>
<dbReference type="GO" id="GO:0005886">
    <property type="term" value="C:plasma membrane"/>
    <property type="evidence" value="ECO:0007669"/>
    <property type="project" value="TreeGrafter"/>
</dbReference>
<evidence type="ECO:0000256" key="1">
    <source>
        <dbReference type="SAM" id="Phobius"/>
    </source>
</evidence>
<keyword evidence="3" id="KW-1185">Reference proteome</keyword>
<dbReference type="STRING" id="686340.Metal_3604"/>
<dbReference type="AlphaFoldDB" id="H8GGX6"/>
<dbReference type="Gene3D" id="3.30.70.1440">
    <property type="entry name" value="Multidrug efflux transporter AcrB pore domain"/>
    <property type="match status" value="1"/>
</dbReference>
<dbReference type="Pfam" id="PF00873">
    <property type="entry name" value="ACR_tran"/>
    <property type="match status" value="1"/>
</dbReference>
<accession>H8GGX6</accession>
<feature type="transmembrane region" description="Helical" evidence="1">
    <location>
        <begin position="473"/>
        <end position="498"/>
    </location>
</feature>
<dbReference type="GO" id="GO:0042910">
    <property type="term" value="F:xenobiotic transmembrane transporter activity"/>
    <property type="evidence" value="ECO:0007669"/>
    <property type="project" value="TreeGrafter"/>
</dbReference>
<dbReference type="Gene3D" id="3.30.2090.10">
    <property type="entry name" value="Multidrug efflux transporter AcrB TolC docking domain, DN and DC subdomains"/>
    <property type="match status" value="2"/>
</dbReference>
<dbReference type="InterPro" id="IPR027463">
    <property type="entry name" value="AcrB_DN_DC_subdom"/>
</dbReference>
<name>H8GGX6_METAL</name>
<protein>
    <submittedName>
        <fullName evidence="2">Putative silver efflux pump</fullName>
    </submittedName>
</protein>
<organism evidence="2 3">
    <name type="scientific">Methylomicrobium album BG8</name>
    <dbReference type="NCBI Taxonomy" id="686340"/>
    <lineage>
        <taxon>Bacteria</taxon>
        <taxon>Pseudomonadati</taxon>
        <taxon>Pseudomonadota</taxon>
        <taxon>Gammaproteobacteria</taxon>
        <taxon>Methylococcales</taxon>
        <taxon>Methylococcaceae</taxon>
        <taxon>Methylomicrobium</taxon>
    </lineage>
</organism>
<dbReference type="Gene3D" id="3.30.70.1320">
    <property type="entry name" value="Multidrug efflux transporter AcrB pore domain like"/>
    <property type="match status" value="1"/>
</dbReference>
<feature type="transmembrane region" description="Helical" evidence="1">
    <location>
        <begin position="443"/>
        <end position="461"/>
    </location>
</feature>
<sequence>MLAALVRFSIRFHGVVIAIAMMILGYGGYRFATAGLDIFPEFSPKRVIIQTEAPGLSAEQVEILVTQPVEMAVSGLIGLETVRSESIQGLSIVTVNFAEETDIYRNRQLVGERLAELPSRLPPGVIPVAVPLSSSSATVLTLGLTSDSKDLMALRSLVDWTIVPRLLAVPGVADVNVFGGDVKQLQVQVDPVRLRKFNLALQDITQAASQAGVIQGGGFIENHNQRFTLQTAGSAATPEQLAKIIVKRDKGMNVTLGDAAAIAYAPEPPIGAAQIGGKAGIVMMVIGQYGANTLSVSRQVEQALTGFDRLFEQQGITFYPHLFRPADYIERSVSNLSGHLLIGGLFVALILYLFLYSLRTAFIAALAIPVSLVGAVIVLLEAGMSLNIMVLGGLAIVLGEVVDDAIIDTENIFRRLRENRLSPVPMPVSEIVYNASLEVRGSVVYASFIVALVFVPLLTLPGVAGRLFAPLGYAYILAILVSLLVALTLTPALCYLLLGRSTYTADDPPLIKRLKPRYRALLDAVYHRFNLVIGGSLGICLAGLLAFTALKSEFLPELREGHFIVHTSSLPGTSLKESIRIGTQLTRQMLQIPGVESVSQWAGRAERGADTYGSHYSEYEVRLKPMSGSGQGAVLERIRGVLDDFPGISYEANTFLTERIDETISGYTAPVAVNIYGNDLNALDEKARRLAALLQEIEGASDVQVRSPPGAPQIRIEMNPDRLTFWGVTPKTVLDTLRIAYETQITGRKLEGNRIFNIAVALSPKLRERPEALAELPIRTLDGKLIMLAQVADIHYGLTRYNILHEGAQRRQTVTCNVQDRDLDAFMADLKARIAKDLPETGDSYIEFAGSAVEQAKARADLIVHSALAGMGVLIFIYLAIGNLRHVLLTLCNLPFALIGGIAAVLVTGATLSIGSLVGFVTLFGITVRNSIMLLSHYRHLIEIERKAWNFDTAVQGAQERLPSILMTALVTALAMFPIAFDNDNPGREIMGPMAAIIIGGLVSSTALNLLLLPGMLLRYGRFGK</sequence>
<dbReference type="PANTHER" id="PTHR32063">
    <property type="match status" value="1"/>
</dbReference>
<dbReference type="HOGENOM" id="CLU_002755_1_2_6"/>
<dbReference type="RefSeq" id="WP_005374491.1">
    <property type="nucleotide sequence ID" value="NZ_CM001475.1"/>
</dbReference>
<dbReference type="PRINTS" id="PR00702">
    <property type="entry name" value="ACRIFLAVINRP"/>
</dbReference>
<dbReference type="SUPFAM" id="SSF82866">
    <property type="entry name" value="Multidrug efflux transporter AcrB transmembrane domain"/>
    <property type="match status" value="2"/>
</dbReference>
<proteinExistence type="predicted"/>
<feature type="transmembrane region" description="Helical" evidence="1">
    <location>
        <begin position="862"/>
        <end position="881"/>
    </location>
</feature>
<dbReference type="EMBL" id="CM001475">
    <property type="protein sequence ID" value="EIC31251.1"/>
    <property type="molecule type" value="Genomic_DNA"/>
</dbReference>
<dbReference type="SUPFAM" id="SSF82714">
    <property type="entry name" value="Multidrug efflux transporter AcrB TolC docking domain, DN and DC subdomains"/>
    <property type="match status" value="2"/>
</dbReference>
<dbReference type="InterPro" id="IPR001036">
    <property type="entry name" value="Acrflvin-R"/>
</dbReference>
<feature type="transmembrane region" description="Helical" evidence="1">
    <location>
        <begin position="336"/>
        <end position="355"/>
    </location>
</feature>
<dbReference type="Gene3D" id="3.30.70.1430">
    <property type="entry name" value="Multidrug efflux transporter AcrB pore domain"/>
    <property type="match status" value="2"/>
</dbReference>
<gene>
    <name evidence="2" type="ORF">Metal_3604</name>
</gene>
<keyword evidence="1" id="KW-0472">Membrane</keyword>
<dbReference type="SUPFAM" id="SSF82693">
    <property type="entry name" value="Multidrug efflux transporter AcrB pore domain, PN1, PN2, PC1 and PC2 subdomains"/>
    <property type="match status" value="2"/>
</dbReference>